<evidence type="ECO:0000256" key="1">
    <source>
        <dbReference type="PROSITE-ProRule" id="PRU00339"/>
    </source>
</evidence>
<evidence type="ECO:0000259" key="2">
    <source>
        <dbReference type="Pfam" id="PF01841"/>
    </source>
</evidence>
<dbReference type="InterPro" id="IPR002931">
    <property type="entry name" value="Transglutaminase-like"/>
</dbReference>
<evidence type="ECO:0000313" key="3">
    <source>
        <dbReference type="EMBL" id="WKD49007.1"/>
    </source>
</evidence>
<feature type="domain" description="Transglutaminase-like" evidence="2">
    <location>
        <begin position="95"/>
        <end position="135"/>
    </location>
</feature>
<dbReference type="PROSITE" id="PS51257">
    <property type="entry name" value="PROKAR_LIPOPROTEIN"/>
    <property type="match status" value="1"/>
</dbReference>
<dbReference type="InterPro" id="IPR019734">
    <property type="entry name" value="TPR_rpt"/>
</dbReference>
<keyword evidence="1" id="KW-0802">TPR repeat</keyword>
<gene>
    <name evidence="3" type="ORF">M8T91_14050</name>
</gene>
<feature type="repeat" description="TPR" evidence="1">
    <location>
        <begin position="196"/>
        <end position="229"/>
    </location>
</feature>
<dbReference type="EMBL" id="CP098023">
    <property type="protein sequence ID" value="WKD49007.1"/>
    <property type="molecule type" value="Genomic_DNA"/>
</dbReference>
<dbReference type="SUPFAM" id="SSF48452">
    <property type="entry name" value="TPR-like"/>
    <property type="match status" value="1"/>
</dbReference>
<dbReference type="Pfam" id="PF13181">
    <property type="entry name" value="TPR_8"/>
    <property type="match status" value="1"/>
</dbReference>
<dbReference type="RefSeq" id="WP_301414793.1">
    <property type="nucleotide sequence ID" value="NZ_CP098023.1"/>
</dbReference>
<name>A0ABY9E9J5_9GAMM</name>
<protein>
    <submittedName>
        <fullName evidence="3">Tetratricopeptide repeat protein</fullName>
    </submittedName>
</protein>
<organism evidence="3 4">
    <name type="scientific">Microbulbifer spongiae</name>
    <dbReference type="NCBI Taxonomy" id="2944933"/>
    <lineage>
        <taxon>Bacteria</taxon>
        <taxon>Pseudomonadati</taxon>
        <taxon>Pseudomonadota</taxon>
        <taxon>Gammaproteobacteria</taxon>
        <taxon>Cellvibrionales</taxon>
        <taxon>Microbulbiferaceae</taxon>
        <taxon>Microbulbifer</taxon>
    </lineage>
</organism>
<dbReference type="Gene3D" id="3.10.620.30">
    <property type="match status" value="1"/>
</dbReference>
<keyword evidence="4" id="KW-1185">Reference proteome</keyword>
<dbReference type="SMART" id="SM00028">
    <property type="entry name" value="TPR"/>
    <property type="match status" value="4"/>
</dbReference>
<dbReference type="Gene3D" id="1.25.40.10">
    <property type="entry name" value="Tetratricopeptide repeat domain"/>
    <property type="match status" value="2"/>
</dbReference>
<dbReference type="Pfam" id="PF13431">
    <property type="entry name" value="TPR_17"/>
    <property type="match status" value="1"/>
</dbReference>
<proteinExistence type="predicted"/>
<sequence>MRKAPVHLTLIMFLGILGGCAGRPPAEKPAEVAVEHLLSGAAIFGRPVHAAELPRDPVMTLTAEMRRFLGDIAPGASPQKRLASLIKAFETQKFHVEYDQTTTLTAAQTFHNRRGNCLSFTLMMVAMARELGVEASFNQVSVPPVWSHEEAQTFVVYRHVNMVSEGPRGRRVIDFNLAAYDPAYRQRRLEDTSVFSLYYSNRGVELMRAGEGEKAFLYLRKALELRPGKSDLWANLGAFYSHFGHYSEAEQSYRQALYFNNIHLVAMSNLARLYRYSGRDGLADAYAARARHHRERNPYYLYYQARDAYEQGKYRRAEKRLRRAIWHHDDHRFHFLLGLTRFQLGHMAASRKSFKEAFSLVGSPYAASAYKRKLDLLLDGFVQTKPATSP</sequence>
<evidence type="ECO:0000313" key="4">
    <source>
        <dbReference type="Proteomes" id="UP001321520"/>
    </source>
</evidence>
<dbReference type="Proteomes" id="UP001321520">
    <property type="component" value="Chromosome"/>
</dbReference>
<dbReference type="InterPro" id="IPR011990">
    <property type="entry name" value="TPR-like_helical_dom_sf"/>
</dbReference>
<reference evidence="3 4" key="1">
    <citation type="submission" date="2022-05" db="EMBL/GenBank/DDBJ databases">
        <title>Microbulbifer sp. nov., isolated from sponge.</title>
        <authorList>
            <person name="Gao L."/>
        </authorList>
    </citation>
    <scope>NUCLEOTIDE SEQUENCE [LARGE SCALE GENOMIC DNA]</scope>
    <source>
        <strain evidence="3 4">MI-G</strain>
    </source>
</reference>
<dbReference type="SUPFAM" id="SSF54001">
    <property type="entry name" value="Cysteine proteinases"/>
    <property type="match status" value="1"/>
</dbReference>
<dbReference type="Pfam" id="PF01841">
    <property type="entry name" value="Transglut_core"/>
    <property type="match status" value="1"/>
</dbReference>
<dbReference type="PROSITE" id="PS50005">
    <property type="entry name" value="TPR"/>
    <property type="match status" value="2"/>
</dbReference>
<dbReference type="InterPro" id="IPR038765">
    <property type="entry name" value="Papain-like_cys_pep_sf"/>
</dbReference>
<accession>A0ABY9E9J5</accession>
<feature type="repeat" description="TPR" evidence="1">
    <location>
        <begin position="230"/>
        <end position="263"/>
    </location>
</feature>